<reference evidence="3 4" key="1">
    <citation type="submission" date="2017-02" db="EMBL/GenBank/DDBJ databases">
        <authorList>
            <person name="Peterson S.W."/>
        </authorList>
    </citation>
    <scope>NUCLEOTIDE SEQUENCE [LARGE SCALE GENOMIC DNA]</scope>
    <source>
        <strain evidence="3 4">LSP_Lj1</strain>
    </source>
</reference>
<dbReference type="CDD" id="cd04301">
    <property type="entry name" value="NAT_SF"/>
    <property type="match status" value="1"/>
</dbReference>
<evidence type="ECO:0000313" key="3">
    <source>
        <dbReference type="EMBL" id="SJN29666.1"/>
    </source>
</evidence>
<feature type="region of interest" description="Disordered" evidence="1">
    <location>
        <begin position="1"/>
        <end position="21"/>
    </location>
</feature>
<dbReference type="GO" id="GO:0016747">
    <property type="term" value="F:acyltransferase activity, transferring groups other than amino-acyl groups"/>
    <property type="evidence" value="ECO:0007669"/>
    <property type="project" value="InterPro"/>
</dbReference>
<dbReference type="STRING" id="1255658.FM114_06780"/>
<dbReference type="EMBL" id="FUKQ01000025">
    <property type="protein sequence ID" value="SJN29666.1"/>
    <property type="molecule type" value="Genomic_DNA"/>
</dbReference>
<dbReference type="AlphaFoldDB" id="A0A1R4JCA7"/>
<evidence type="ECO:0000256" key="1">
    <source>
        <dbReference type="SAM" id="MobiDB-lite"/>
    </source>
</evidence>
<dbReference type="PROSITE" id="PS51186">
    <property type="entry name" value="GNAT"/>
    <property type="match status" value="1"/>
</dbReference>
<feature type="domain" description="N-acetyltransferase" evidence="2">
    <location>
        <begin position="2"/>
        <end position="142"/>
    </location>
</feature>
<dbReference type="InterPro" id="IPR000182">
    <property type="entry name" value="GNAT_dom"/>
</dbReference>
<keyword evidence="4" id="KW-1185">Reference proteome</keyword>
<dbReference type="InterPro" id="IPR016181">
    <property type="entry name" value="Acyl_CoA_acyltransferase"/>
</dbReference>
<accession>A0A1R4JCA7</accession>
<feature type="compositionally biased region" description="Basic and acidic residues" evidence="1">
    <location>
        <begin position="7"/>
        <end position="21"/>
    </location>
</feature>
<sequence length="142" mass="15944">MALFSTLRRDTPREPDIRRTGADDPVLAQWGMLVDDPAAEYWILDGRDGKPVAMAWLRPVTGQQGTVQAWILVDRVVRHFGLGERMWKVLEQRARKLKATSITSFATGPEGAAFLYEHGFDATHDQTMPDGTVRAHGICQLR</sequence>
<name>A0A1R4JCA7_9ACTN</name>
<protein>
    <recommendedName>
        <fullName evidence="2">N-acetyltransferase domain-containing protein</fullName>
    </recommendedName>
</protein>
<evidence type="ECO:0000259" key="2">
    <source>
        <dbReference type="PROSITE" id="PS51186"/>
    </source>
</evidence>
<dbReference type="Proteomes" id="UP000188342">
    <property type="component" value="Unassembled WGS sequence"/>
</dbReference>
<dbReference type="Gene3D" id="3.40.630.30">
    <property type="match status" value="1"/>
</dbReference>
<proteinExistence type="predicted"/>
<gene>
    <name evidence="3" type="ORF">FM114_06780</name>
</gene>
<organism evidence="3 4">
    <name type="scientific">Luteococcus japonicus LSP_Lj1</name>
    <dbReference type="NCBI Taxonomy" id="1255658"/>
    <lineage>
        <taxon>Bacteria</taxon>
        <taxon>Bacillati</taxon>
        <taxon>Actinomycetota</taxon>
        <taxon>Actinomycetes</taxon>
        <taxon>Propionibacteriales</taxon>
        <taxon>Propionibacteriaceae</taxon>
        <taxon>Luteococcus</taxon>
    </lineage>
</organism>
<evidence type="ECO:0000313" key="4">
    <source>
        <dbReference type="Proteomes" id="UP000188342"/>
    </source>
</evidence>
<dbReference type="RefSeq" id="WP_094764416.1">
    <property type="nucleotide sequence ID" value="NZ_FUKQ01000025.1"/>
</dbReference>
<dbReference type="Pfam" id="PF00583">
    <property type="entry name" value="Acetyltransf_1"/>
    <property type="match status" value="1"/>
</dbReference>
<dbReference type="SUPFAM" id="SSF55729">
    <property type="entry name" value="Acyl-CoA N-acyltransferases (Nat)"/>
    <property type="match status" value="1"/>
</dbReference>